<gene>
    <name evidence="1" type="ORF">PXEA_LOCUS32200</name>
</gene>
<proteinExistence type="predicted"/>
<protein>
    <submittedName>
        <fullName evidence="1">Uncharacterized protein</fullName>
    </submittedName>
</protein>
<evidence type="ECO:0000313" key="2">
    <source>
        <dbReference type="Proteomes" id="UP000784294"/>
    </source>
</evidence>
<evidence type="ECO:0000313" key="1">
    <source>
        <dbReference type="EMBL" id="VEL38760.1"/>
    </source>
</evidence>
<sequence>MGHVIIGHLTAVPSLPTELVSAFGDRSSDADYSRFEQRQIHPLRHLTTEQIVCEKLAPLFRRQPLSVDGELFLQTTMVPVPLGLIQLELCV</sequence>
<name>A0A448XKE5_9PLAT</name>
<accession>A0A448XKE5</accession>
<organism evidence="1 2">
    <name type="scientific">Protopolystoma xenopodis</name>
    <dbReference type="NCBI Taxonomy" id="117903"/>
    <lineage>
        <taxon>Eukaryota</taxon>
        <taxon>Metazoa</taxon>
        <taxon>Spiralia</taxon>
        <taxon>Lophotrochozoa</taxon>
        <taxon>Platyhelminthes</taxon>
        <taxon>Monogenea</taxon>
        <taxon>Polyopisthocotylea</taxon>
        <taxon>Polystomatidea</taxon>
        <taxon>Polystomatidae</taxon>
        <taxon>Protopolystoma</taxon>
    </lineage>
</organism>
<dbReference type="AlphaFoldDB" id="A0A448XKE5"/>
<keyword evidence="2" id="KW-1185">Reference proteome</keyword>
<dbReference type="Proteomes" id="UP000784294">
    <property type="component" value="Unassembled WGS sequence"/>
</dbReference>
<comment type="caution">
    <text evidence="1">The sequence shown here is derived from an EMBL/GenBank/DDBJ whole genome shotgun (WGS) entry which is preliminary data.</text>
</comment>
<reference evidence="1" key="1">
    <citation type="submission" date="2018-11" db="EMBL/GenBank/DDBJ databases">
        <authorList>
            <consortium name="Pathogen Informatics"/>
        </authorList>
    </citation>
    <scope>NUCLEOTIDE SEQUENCE</scope>
</reference>
<dbReference type="EMBL" id="CAAALY010258916">
    <property type="protein sequence ID" value="VEL38760.1"/>
    <property type="molecule type" value="Genomic_DNA"/>
</dbReference>